<dbReference type="GO" id="GO:0006412">
    <property type="term" value="P:translation"/>
    <property type="evidence" value="ECO:0007669"/>
    <property type="project" value="UniProtKB-UniRule"/>
</dbReference>
<evidence type="ECO:0000256" key="4">
    <source>
        <dbReference type="ARBA" id="ARBA00023274"/>
    </source>
</evidence>
<dbReference type="InterPro" id="IPR020057">
    <property type="entry name" value="Ribosomal_bL25_b-dom"/>
</dbReference>
<keyword evidence="2 5" id="KW-0694">RNA-binding</keyword>
<evidence type="ECO:0000256" key="5">
    <source>
        <dbReference type="HAMAP-Rule" id="MF_01334"/>
    </source>
</evidence>
<dbReference type="FunFam" id="2.40.240.10:FF:000002">
    <property type="entry name" value="50S ribosomal protein L25"/>
    <property type="match status" value="1"/>
</dbReference>
<dbReference type="Gene3D" id="2.170.120.20">
    <property type="entry name" value="Ribosomal protein L25, beta domain"/>
    <property type="match status" value="1"/>
</dbReference>
<dbReference type="InterPro" id="IPR020056">
    <property type="entry name" value="Rbsml_bL25/Gln-tRNA_synth_N"/>
</dbReference>
<dbReference type="PANTHER" id="PTHR33284">
    <property type="entry name" value="RIBOSOMAL PROTEIN L25/GLN-TRNA SYNTHETASE, ANTI-CODON-BINDING DOMAIN-CONTAINING PROTEIN"/>
    <property type="match status" value="1"/>
</dbReference>
<comment type="similarity">
    <text evidence="5">Belongs to the bacterial ribosomal protein bL25 family. CTC subfamily.</text>
</comment>
<dbReference type="NCBIfam" id="NF004612">
    <property type="entry name" value="PRK05943.1"/>
    <property type="match status" value="1"/>
</dbReference>
<dbReference type="STRING" id="1123010.SAMN02745724_04857"/>
<comment type="subunit">
    <text evidence="5">Part of the 50S ribosomal subunit; part of the 5S rRNA/L5/L18/L25 subcomplex. Contacts the 5S rRNA. Binds to the 5S rRNA independently of L5 and L18.</text>
</comment>
<evidence type="ECO:0000259" key="6">
    <source>
        <dbReference type="Pfam" id="PF01386"/>
    </source>
</evidence>
<evidence type="ECO:0000256" key="1">
    <source>
        <dbReference type="ARBA" id="ARBA00022730"/>
    </source>
</evidence>
<dbReference type="Pfam" id="PF01386">
    <property type="entry name" value="Ribosomal_L25p"/>
    <property type="match status" value="1"/>
</dbReference>
<dbReference type="RefSeq" id="WP_091990921.1">
    <property type="nucleotide sequence ID" value="NZ_FOLO01000068.1"/>
</dbReference>
<keyword evidence="1 5" id="KW-0699">rRNA-binding</keyword>
<dbReference type="GO" id="GO:0003735">
    <property type="term" value="F:structural constituent of ribosome"/>
    <property type="evidence" value="ECO:0007669"/>
    <property type="project" value="InterPro"/>
</dbReference>
<reference evidence="8 9" key="1">
    <citation type="submission" date="2016-10" db="EMBL/GenBank/DDBJ databases">
        <authorList>
            <person name="de Groot N.N."/>
        </authorList>
    </citation>
    <scope>NUCLEOTIDE SEQUENCE [LARGE SCALE GENOMIC DNA]</scope>
    <source>
        <strain evidence="8 9">DSM 6059</strain>
    </source>
</reference>
<keyword evidence="4 5" id="KW-0687">Ribonucleoprotein</keyword>
<evidence type="ECO:0000259" key="7">
    <source>
        <dbReference type="Pfam" id="PF14693"/>
    </source>
</evidence>
<evidence type="ECO:0000256" key="3">
    <source>
        <dbReference type="ARBA" id="ARBA00022980"/>
    </source>
</evidence>
<dbReference type="NCBIfam" id="NF004130">
    <property type="entry name" value="PRK05618.1-5"/>
    <property type="match status" value="1"/>
</dbReference>
<dbReference type="InterPro" id="IPR020930">
    <property type="entry name" value="Ribosomal_uL5_bac-type"/>
</dbReference>
<dbReference type="GO" id="GO:0022625">
    <property type="term" value="C:cytosolic large ribosomal subunit"/>
    <property type="evidence" value="ECO:0007669"/>
    <property type="project" value="TreeGrafter"/>
</dbReference>
<evidence type="ECO:0000256" key="2">
    <source>
        <dbReference type="ARBA" id="ARBA00022884"/>
    </source>
</evidence>
<dbReference type="PANTHER" id="PTHR33284:SF1">
    <property type="entry name" value="RIBOSOMAL PROTEIN L25_GLN-TRNA SYNTHETASE, ANTI-CODON-BINDING DOMAIN-CONTAINING PROTEIN"/>
    <property type="match status" value="1"/>
</dbReference>
<gene>
    <name evidence="5" type="primary">rplY</name>
    <name evidence="5" type="synonym">ctc</name>
    <name evidence="8" type="ORF">SAMN02745724_04857</name>
</gene>
<dbReference type="InterPro" id="IPR011035">
    <property type="entry name" value="Ribosomal_bL25/Gln-tRNA_synth"/>
</dbReference>
<dbReference type="AlphaFoldDB" id="A0A1I1TCY0"/>
<sequence length="203" mass="22269">MSNEIYTLDAEVRSNLGTSASRRLRKEDKVPAILYGIDKEAVSLSLEHKSVIKAQENEGFYTHILTLNIAGESVQAILKDMQRHPFKPVVTHLDFQRVDATHKIHTKLPIHFTGEEAISKTGATVLHQATEIEVSCLPADLPEFVEIDVSTLEAGTTLHISDVKLPEGVSSVELVKGHDLAVANIKVPKAKAEDTEEEESAAE</sequence>
<dbReference type="HAMAP" id="MF_01336">
    <property type="entry name" value="Ribosomal_bL25"/>
    <property type="match status" value="1"/>
</dbReference>
<dbReference type="NCBIfam" id="NF004128">
    <property type="entry name" value="PRK05618.1-2"/>
    <property type="match status" value="1"/>
</dbReference>
<dbReference type="InterPro" id="IPR001021">
    <property type="entry name" value="Ribosomal_bL25_long"/>
</dbReference>
<accession>A0A1I1TCY0</accession>
<name>A0A1I1TCY0_9GAMM</name>
<dbReference type="InterPro" id="IPR037121">
    <property type="entry name" value="Ribosomal_bL25_C"/>
</dbReference>
<dbReference type="CDD" id="cd00495">
    <property type="entry name" value="Ribosomal_L25_TL5_CTC"/>
    <property type="match status" value="1"/>
</dbReference>
<keyword evidence="9" id="KW-1185">Reference proteome</keyword>
<comment type="function">
    <text evidence="5">This is one of the proteins that binds to the 5S RNA in the ribosome where it forms part of the central protuberance.</text>
</comment>
<dbReference type="InterPro" id="IPR029751">
    <property type="entry name" value="Ribosomal_L25_dom"/>
</dbReference>
<dbReference type="Gene3D" id="2.40.240.10">
    <property type="entry name" value="Ribosomal Protein L25, Chain P"/>
    <property type="match status" value="1"/>
</dbReference>
<dbReference type="NCBIfam" id="TIGR00731">
    <property type="entry name" value="bL25_bact_ctc"/>
    <property type="match status" value="1"/>
</dbReference>
<dbReference type="HAMAP" id="MF_01334">
    <property type="entry name" value="Ribosomal_bL25_CTC"/>
    <property type="match status" value="1"/>
</dbReference>
<dbReference type="EMBL" id="FOLO01000068">
    <property type="protein sequence ID" value="SFD56455.1"/>
    <property type="molecule type" value="Genomic_DNA"/>
</dbReference>
<organism evidence="8 9">
    <name type="scientific">Pseudoalteromonas denitrificans DSM 6059</name>
    <dbReference type="NCBI Taxonomy" id="1123010"/>
    <lineage>
        <taxon>Bacteria</taxon>
        <taxon>Pseudomonadati</taxon>
        <taxon>Pseudomonadota</taxon>
        <taxon>Gammaproteobacteria</taxon>
        <taxon>Alteromonadales</taxon>
        <taxon>Pseudoalteromonadaceae</taxon>
        <taxon>Pseudoalteromonas</taxon>
    </lineage>
</organism>
<dbReference type="SUPFAM" id="SSF50715">
    <property type="entry name" value="Ribosomal protein L25-like"/>
    <property type="match status" value="1"/>
</dbReference>
<dbReference type="GO" id="GO:0008097">
    <property type="term" value="F:5S rRNA binding"/>
    <property type="evidence" value="ECO:0007669"/>
    <property type="project" value="InterPro"/>
</dbReference>
<evidence type="ECO:0000313" key="8">
    <source>
        <dbReference type="EMBL" id="SFD56455.1"/>
    </source>
</evidence>
<dbReference type="Proteomes" id="UP000198862">
    <property type="component" value="Unassembled WGS sequence"/>
</dbReference>
<protein>
    <recommendedName>
        <fullName evidence="5">Large ribosomal subunit protein bL25</fullName>
    </recommendedName>
    <alternativeName>
        <fullName evidence="5">General stress protein CTC</fullName>
    </alternativeName>
</protein>
<feature type="domain" description="Large ribosomal subunit protein bL25 beta" evidence="7">
    <location>
        <begin position="103"/>
        <end position="189"/>
    </location>
</feature>
<keyword evidence="3 5" id="KW-0689">Ribosomal protein</keyword>
<dbReference type="InterPro" id="IPR020055">
    <property type="entry name" value="Ribosomal_bL25_short"/>
</dbReference>
<evidence type="ECO:0000313" key="9">
    <source>
        <dbReference type="Proteomes" id="UP000198862"/>
    </source>
</evidence>
<proteinExistence type="inferred from homology"/>
<feature type="domain" description="Large ribosomal subunit protein bL25 L25" evidence="6">
    <location>
        <begin position="8"/>
        <end position="95"/>
    </location>
</feature>
<dbReference type="Pfam" id="PF14693">
    <property type="entry name" value="Ribosomal_TL5_C"/>
    <property type="match status" value="1"/>
</dbReference>
<dbReference type="OrthoDB" id="9806411at2"/>